<dbReference type="EC" id="3.3.2.2" evidence="6"/>
<name>A0A8C8SSJ7_9SAUR</name>
<feature type="transmembrane region" description="Helical" evidence="10">
    <location>
        <begin position="52"/>
        <end position="72"/>
    </location>
</feature>
<evidence type="ECO:0000256" key="6">
    <source>
        <dbReference type="ARBA" id="ARBA00035673"/>
    </source>
</evidence>
<dbReference type="InterPro" id="IPR012506">
    <property type="entry name" value="TMEM86B-like"/>
</dbReference>
<comment type="catalytic activity">
    <reaction evidence="7">
        <text>a 1-O-(1Z-alkenyl)-sn-glycero-3-phosphoethanolamine + H2O = a 2,3-saturated aldehyde + sn-glycero-3-phosphoethanolamine</text>
        <dbReference type="Rhea" id="RHEA:16905"/>
        <dbReference type="ChEBI" id="CHEBI:15377"/>
        <dbReference type="ChEBI" id="CHEBI:73359"/>
        <dbReference type="ChEBI" id="CHEBI:77288"/>
        <dbReference type="ChEBI" id="CHEBI:143890"/>
        <dbReference type="EC" id="3.3.2.2"/>
    </reaction>
</comment>
<dbReference type="PANTHER" id="PTHR31885">
    <property type="entry name" value="GH04784P"/>
    <property type="match status" value="1"/>
</dbReference>
<keyword evidence="3 10" id="KW-0812">Transmembrane</keyword>
<feature type="region of interest" description="Disordered" evidence="9">
    <location>
        <begin position="185"/>
        <end position="208"/>
    </location>
</feature>
<reference evidence="11" key="2">
    <citation type="submission" date="2025-09" db="UniProtKB">
        <authorList>
            <consortium name="Ensembl"/>
        </authorList>
    </citation>
    <scope>IDENTIFICATION</scope>
</reference>
<reference evidence="11" key="1">
    <citation type="submission" date="2025-08" db="UniProtKB">
        <authorList>
            <consortium name="Ensembl"/>
        </authorList>
    </citation>
    <scope>IDENTIFICATION</scope>
</reference>
<evidence type="ECO:0000256" key="9">
    <source>
        <dbReference type="SAM" id="MobiDB-lite"/>
    </source>
</evidence>
<feature type="transmembrane region" description="Helical" evidence="10">
    <location>
        <begin position="122"/>
        <end position="141"/>
    </location>
</feature>
<feature type="transmembrane region" description="Helical" evidence="10">
    <location>
        <begin position="21"/>
        <end position="40"/>
    </location>
</feature>
<keyword evidence="5 10" id="KW-0472">Membrane</keyword>
<dbReference type="Ensembl" id="ENSPCET00000025816.1">
    <property type="protein sequence ID" value="ENSPCEP00000024978.1"/>
    <property type="gene ID" value="ENSPCEG00000018856.1"/>
</dbReference>
<comment type="similarity">
    <text evidence="2">Belongs to the TMEM86 family.</text>
</comment>
<feature type="transmembrane region" description="Helical" evidence="10">
    <location>
        <begin position="148"/>
        <end position="168"/>
    </location>
</feature>
<dbReference type="Proteomes" id="UP000694393">
    <property type="component" value="Unplaced"/>
</dbReference>
<dbReference type="GO" id="GO:0047408">
    <property type="term" value="F:alkenylglycerophosphocholine hydrolase activity"/>
    <property type="evidence" value="ECO:0007669"/>
    <property type="project" value="UniProtKB-EC"/>
</dbReference>
<proteinExistence type="inferred from homology"/>
<organism evidence="11 12">
    <name type="scientific">Pelusios castaneus</name>
    <name type="common">West African mud turtle</name>
    <dbReference type="NCBI Taxonomy" id="367368"/>
    <lineage>
        <taxon>Eukaryota</taxon>
        <taxon>Metazoa</taxon>
        <taxon>Chordata</taxon>
        <taxon>Craniata</taxon>
        <taxon>Vertebrata</taxon>
        <taxon>Euteleostomi</taxon>
        <taxon>Archelosauria</taxon>
        <taxon>Testudinata</taxon>
        <taxon>Testudines</taxon>
        <taxon>Pleurodira</taxon>
        <taxon>Pelomedusidae</taxon>
        <taxon>Pelusios</taxon>
    </lineage>
</organism>
<evidence type="ECO:0000256" key="8">
    <source>
        <dbReference type="ARBA" id="ARBA00049560"/>
    </source>
</evidence>
<keyword evidence="4 10" id="KW-1133">Transmembrane helix</keyword>
<sequence>MDILETDTRYRRKIAADAKNRHLKLLPFLASCGLYFALWLPEPSWFSAGVKSLPLLSLAFFLVAQAWGDGAWTSSARQVCWGLLCSSVGDICLVWQHLFLPGMAAFALAQVCYLWALGLHPVRPLLLLLAMLAWAGSYAALWPCLSGLYVPAVGGYGALLVAVFWRALGPPPPPPPWLLAPCSSWPPTSSWPSTSSAARCPKPGSSSW</sequence>
<evidence type="ECO:0000313" key="12">
    <source>
        <dbReference type="Proteomes" id="UP000694393"/>
    </source>
</evidence>
<feature type="compositionally biased region" description="Low complexity" evidence="9">
    <location>
        <begin position="185"/>
        <end position="196"/>
    </location>
</feature>
<evidence type="ECO:0000256" key="4">
    <source>
        <dbReference type="ARBA" id="ARBA00022989"/>
    </source>
</evidence>
<evidence type="ECO:0000256" key="5">
    <source>
        <dbReference type="ARBA" id="ARBA00023136"/>
    </source>
</evidence>
<comment type="subcellular location">
    <subcellularLocation>
        <location evidence="1">Membrane</location>
        <topology evidence="1">Multi-pass membrane protein</topology>
    </subcellularLocation>
</comment>
<dbReference type="PANTHER" id="PTHR31885:SF12">
    <property type="entry name" value="LYSOPLASMALOGENASE"/>
    <property type="match status" value="1"/>
</dbReference>
<evidence type="ECO:0000256" key="2">
    <source>
        <dbReference type="ARBA" id="ARBA00007375"/>
    </source>
</evidence>
<evidence type="ECO:0000256" key="7">
    <source>
        <dbReference type="ARBA" id="ARBA00049458"/>
    </source>
</evidence>
<evidence type="ECO:0000256" key="3">
    <source>
        <dbReference type="ARBA" id="ARBA00022692"/>
    </source>
</evidence>
<evidence type="ECO:0000313" key="11">
    <source>
        <dbReference type="Ensembl" id="ENSPCEP00000024978.1"/>
    </source>
</evidence>
<dbReference type="Pfam" id="PF07947">
    <property type="entry name" value="YhhN"/>
    <property type="match status" value="1"/>
</dbReference>
<evidence type="ECO:0000256" key="1">
    <source>
        <dbReference type="ARBA" id="ARBA00004141"/>
    </source>
</evidence>
<keyword evidence="12" id="KW-1185">Reference proteome</keyword>
<comment type="catalytic activity">
    <reaction evidence="8">
        <text>a 1-O-(1Z-alkenyl)-sn-glycero-3-phosphocholine + H2O = a 2,3-saturated aldehyde + sn-glycerol 3-phosphocholine</text>
        <dbReference type="Rhea" id="RHEA:22544"/>
        <dbReference type="ChEBI" id="CHEBI:15377"/>
        <dbReference type="ChEBI" id="CHEBI:16870"/>
        <dbReference type="ChEBI" id="CHEBI:73359"/>
        <dbReference type="ChEBI" id="CHEBI:77287"/>
        <dbReference type="EC" id="3.3.2.2"/>
    </reaction>
</comment>
<protein>
    <recommendedName>
        <fullName evidence="6">lysoplasmalogenase</fullName>
        <ecNumber evidence="6">3.3.2.2</ecNumber>
    </recommendedName>
</protein>
<dbReference type="AlphaFoldDB" id="A0A8C8SSJ7"/>
<accession>A0A8C8SSJ7</accession>
<evidence type="ECO:0000256" key="10">
    <source>
        <dbReference type="SAM" id="Phobius"/>
    </source>
</evidence>
<dbReference type="GO" id="GO:0016020">
    <property type="term" value="C:membrane"/>
    <property type="evidence" value="ECO:0007669"/>
    <property type="project" value="UniProtKB-SubCell"/>
</dbReference>